<reference evidence="4 5" key="1">
    <citation type="submission" date="2019-02" db="EMBL/GenBank/DDBJ databases">
        <title>Genome sequencing of the rare red list fungi Antrodiella citrinella (Flaviporus citrinellus).</title>
        <authorList>
            <person name="Buettner E."/>
            <person name="Kellner H."/>
        </authorList>
    </citation>
    <scope>NUCLEOTIDE SEQUENCE [LARGE SCALE GENOMIC DNA]</scope>
    <source>
        <strain evidence="4 5">DSM 108506</strain>
    </source>
</reference>
<organism evidence="4 5">
    <name type="scientific">Antrodiella citrinella</name>
    <dbReference type="NCBI Taxonomy" id="2447956"/>
    <lineage>
        <taxon>Eukaryota</taxon>
        <taxon>Fungi</taxon>
        <taxon>Dikarya</taxon>
        <taxon>Basidiomycota</taxon>
        <taxon>Agaricomycotina</taxon>
        <taxon>Agaricomycetes</taxon>
        <taxon>Polyporales</taxon>
        <taxon>Steccherinaceae</taxon>
        <taxon>Antrodiella</taxon>
    </lineage>
</organism>
<dbReference type="InterPro" id="IPR013087">
    <property type="entry name" value="Znf_C2H2_type"/>
</dbReference>
<proteinExistence type="predicted"/>
<name>A0A4S4MP27_9APHY</name>
<dbReference type="AlphaFoldDB" id="A0A4S4MP27"/>
<keyword evidence="1" id="KW-0479">Metal-binding</keyword>
<dbReference type="PROSITE" id="PS50157">
    <property type="entry name" value="ZINC_FINGER_C2H2_2"/>
    <property type="match status" value="1"/>
</dbReference>
<evidence type="ECO:0000259" key="3">
    <source>
        <dbReference type="PROSITE" id="PS50157"/>
    </source>
</evidence>
<sequence length="450" mass="49699">MARASLPQTLNVAHYRTLGKVFCRNGRIEVDLGRHTAIIRGILPTPVNFLSVFPATPGHGIVFGTDPTCPAEHNFSYSLNEHNKRIRICGTCVWSISLENHEYWVQPVEQKHGQKRHFYVEHHTETVKVLFPHRTAEVVTSPFYCRSLEPTICLKHFTQAYSLQKHYKTVHNIAAPSDSLIAVSVTQLAALIASTNQEQARRNQAAANLKATTSSTTASSSSIRPPSPFSQSSTPRSASPASSTTSSAAPTVMTAPTTPAESTSPTPSPDHERDCDADDEVQRWSDEVSRSETNVECVRNEAEGAAATDEAVQDTITDINSAFESLDFSEEIVALPYFDFDPFSFSESDLGTPNIDIAFESFSFSESDESLSQNVNENSLDNYLASPLDEVEALTVLMSEVQEREEISLEFLKTLVALSENHVPNMCHLLAHRVAGYFYNEFIDESQCTA</sequence>
<keyword evidence="1" id="KW-0862">Zinc</keyword>
<evidence type="ECO:0000256" key="1">
    <source>
        <dbReference type="PROSITE-ProRule" id="PRU00042"/>
    </source>
</evidence>
<dbReference type="EMBL" id="SGPM01000225">
    <property type="protein sequence ID" value="THH27786.1"/>
    <property type="molecule type" value="Genomic_DNA"/>
</dbReference>
<evidence type="ECO:0000256" key="2">
    <source>
        <dbReference type="SAM" id="MobiDB-lite"/>
    </source>
</evidence>
<evidence type="ECO:0000313" key="5">
    <source>
        <dbReference type="Proteomes" id="UP000308730"/>
    </source>
</evidence>
<feature type="compositionally biased region" description="Basic and acidic residues" evidence="2">
    <location>
        <begin position="269"/>
        <end position="290"/>
    </location>
</feature>
<evidence type="ECO:0000313" key="4">
    <source>
        <dbReference type="EMBL" id="THH27786.1"/>
    </source>
</evidence>
<gene>
    <name evidence="4" type="ORF">EUX98_g6409</name>
</gene>
<feature type="compositionally biased region" description="Low complexity" evidence="2">
    <location>
        <begin position="203"/>
        <end position="265"/>
    </location>
</feature>
<feature type="domain" description="C2H2-type" evidence="3">
    <location>
        <begin position="143"/>
        <end position="176"/>
    </location>
</feature>
<feature type="region of interest" description="Disordered" evidence="2">
    <location>
        <begin position="203"/>
        <end position="295"/>
    </location>
</feature>
<dbReference type="Proteomes" id="UP000308730">
    <property type="component" value="Unassembled WGS sequence"/>
</dbReference>
<keyword evidence="5" id="KW-1185">Reference proteome</keyword>
<keyword evidence="1" id="KW-0863">Zinc-finger</keyword>
<dbReference type="GO" id="GO:0008270">
    <property type="term" value="F:zinc ion binding"/>
    <property type="evidence" value="ECO:0007669"/>
    <property type="project" value="UniProtKB-KW"/>
</dbReference>
<protein>
    <recommendedName>
        <fullName evidence="3">C2H2-type domain-containing protein</fullName>
    </recommendedName>
</protein>
<accession>A0A4S4MP27</accession>
<comment type="caution">
    <text evidence="4">The sequence shown here is derived from an EMBL/GenBank/DDBJ whole genome shotgun (WGS) entry which is preliminary data.</text>
</comment>